<dbReference type="PROSITE" id="PS00086">
    <property type="entry name" value="CYTOCHROME_P450"/>
    <property type="match status" value="1"/>
</dbReference>
<comment type="subcellular location">
    <subcellularLocation>
        <location evidence="3">Endoplasmic reticulum membrane</location>
    </subcellularLocation>
    <subcellularLocation>
        <location evidence="2">Microsome membrane</location>
    </subcellularLocation>
</comment>
<dbReference type="RefSeq" id="XP_006006256.1">
    <property type="nucleotide sequence ID" value="XM_006006194.3"/>
</dbReference>
<evidence type="ECO:0000313" key="16">
    <source>
        <dbReference type="Ensembl" id="ENSLACP00000010705.1"/>
    </source>
</evidence>
<dbReference type="GO" id="GO:0006805">
    <property type="term" value="P:xenobiotic metabolic process"/>
    <property type="evidence" value="ECO:0007669"/>
    <property type="project" value="TreeGrafter"/>
</dbReference>
<protein>
    <submittedName>
        <fullName evidence="16">Uncharacterized protein</fullName>
    </submittedName>
</protein>
<dbReference type="InterPro" id="IPR008067">
    <property type="entry name" value="Cyt_P450_E_grp-I_CYP2A-like"/>
</dbReference>
<evidence type="ECO:0000256" key="8">
    <source>
        <dbReference type="ARBA" id="ARBA00022848"/>
    </source>
</evidence>
<keyword evidence="9 14" id="KW-0560">Oxidoreductase</keyword>
<dbReference type="PANTHER" id="PTHR24300">
    <property type="entry name" value="CYTOCHROME P450 508A4-RELATED"/>
    <property type="match status" value="1"/>
</dbReference>
<dbReference type="CDD" id="cd11026">
    <property type="entry name" value="CYP2"/>
    <property type="match status" value="1"/>
</dbReference>
<dbReference type="eggNOG" id="KOG0156">
    <property type="taxonomic scope" value="Eukaryota"/>
</dbReference>
<dbReference type="InterPro" id="IPR002401">
    <property type="entry name" value="Cyt_P450_E_grp-I"/>
</dbReference>
<evidence type="ECO:0000256" key="5">
    <source>
        <dbReference type="ARBA" id="ARBA00022617"/>
    </source>
</evidence>
<accession>H3AM34</accession>
<dbReference type="Pfam" id="PF00067">
    <property type="entry name" value="p450"/>
    <property type="match status" value="1"/>
</dbReference>
<keyword evidence="12 15" id="KW-0472">Membrane</keyword>
<keyword evidence="10 13" id="KW-0408">Iron</keyword>
<dbReference type="STRING" id="7897.ENSLACP00000010705"/>
<evidence type="ECO:0000256" key="15">
    <source>
        <dbReference type="SAM" id="Phobius"/>
    </source>
</evidence>
<keyword evidence="11 14" id="KW-0503">Monooxygenase</keyword>
<organism evidence="16 17">
    <name type="scientific">Latimeria chalumnae</name>
    <name type="common">Coelacanth</name>
    <dbReference type="NCBI Taxonomy" id="7897"/>
    <lineage>
        <taxon>Eukaryota</taxon>
        <taxon>Metazoa</taxon>
        <taxon>Chordata</taxon>
        <taxon>Craniata</taxon>
        <taxon>Vertebrata</taxon>
        <taxon>Euteleostomi</taxon>
        <taxon>Coelacanthiformes</taxon>
        <taxon>Coelacanthidae</taxon>
        <taxon>Latimeria</taxon>
    </lineage>
</organism>
<dbReference type="EMBL" id="AFYH01169326">
    <property type="status" value="NOT_ANNOTATED_CDS"/>
    <property type="molecule type" value="Genomic_DNA"/>
</dbReference>
<dbReference type="PRINTS" id="PR00385">
    <property type="entry name" value="P450"/>
</dbReference>
<evidence type="ECO:0000256" key="1">
    <source>
        <dbReference type="ARBA" id="ARBA00001971"/>
    </source>
</evidence>
<reference evidence="17" key="1">
    <citation type="submission" date="2011-08" db="EMBL/GenBank/DDBJ databases">
        <title>The draft genome of Latimeria chalumnae.</title>
        <authorList>
            <person name="Di Palma F."/>
            <person name="Alfoldi J."/>
            <person name="Johnson J."/>
            <person name="Berlin A."/>
            <person name="Gnerre S."/>
            <person name="Jaffe D."/>
            <person name="MacCallum I."/>
            <person name="Young S."/>
            <person name="Walker B.J."/>
            <person name="Lander E."/>
            <person name="Lindblad-Toh K."/>
        </authorList>
    </citation>
    <scope>NUCLEOTIDE SEQUENCE [LARGE SCALE GENOMIC DNA]</scope>
    <source>
        <strain evidence="17">Wild caught</strain>
    </source>
</reference>
<dbReference type="FunCoup" id="H3AM34">
    <property type="interactions" value="572"/>
</dbReference>
<keyword evidence="15" id="KW-0812">Transmembrane</keyword>
<dbReference type="InParanoid" id="H3AM34"/>
<dbReference type="InterPro" id="IPR050182">
    <property type="entry name" value="Cytochrome_P450_fam2"/>
</dbReference>
<dbReference type="EMBL" id="AFYH01169324">
    <property type="status" value="NOT_ANNOTATED_CDS"/>
    <property type="molecule type" value="Genomic_DNA"/>
</dbReference>
<evidence type="ECO:0000256" key="3">
    <source>
        <dbReference type="ARBA" id="ARBA00004586"/>
    </source>
</evidence>
<dbReference type="PRINTS" id="PR00463">
    <property type="entry name" value="EP450I"/>
</dbReference>
<evidence type="ECO:0000256" key="9">
    <source>
        <dbReference type="ARBA" id="ARBA00023002"/>
    </source>
</evidence>
<dbReference type="Gene3D" id="1.10.630.10">
    <property type="entry name" value="Cytochrome P450"/>
    <property type="match status" value="1"/>
</dbReference>
<keyword evidence="7" id="KW-0256">Endoplasmic reticulum</keyword>
<dbReference type="GeneTree" id="ENSGT00940000162064"/>
<keyword evidence="5 13" id="KW-0349">Heme</keyword>
<proteinExistence type="inferred from homology"/>
<evidence type="ECO:0000256" key="2">
    <source>
        <dbReference type="ARBA" id="ARBA00004524"/>
    </source>
</evidence>
<reference evidence="16" key="3">
    <citation type="submission" date="2025-09" db="UniProtKB">
        <authorList>
            <consortium name="Ensembl"/>
        </authorList>
    </citation>
    <scope>IDENTIFICATION</scope>
</reference>
<dbReference type="InterPro" id="IPR001128">
    <property type="entry name" value="Cyt_P450"/>
</dbReference>
<dbReference type="GO" id="GO:0008392">
    <property type="term" value="F:arachidonate epoxygenase activity"/>
    <property type="evidence" value="ECO:0007669"/>
    <property type="project" value="TreeGrafter"/>
</dbReference>
<comment type="similarity">
    <text evidence="4 14">Belongs to the cytochrome P450 family.</text>
</comment>
<keyword evidence="8" id="KW-0492">Microsome</keyword>
<evidence type="ECO:0000256" key="7">
    <source>
        <dbReference type="ARBA" id="ARBA00022824"/>
    </source>
</evidence>
<dbReference type="EMBL" id="AFYH01169325">
    <property type="status" value="NOT_ANNOTATED_CDS"/>
    <property type="molecule type" value="Genomic_DNA"/>
</dbReference>
<keyword evidence="6 13" id="KW-0479">Metal-binding</keyword>
<dbReference type="PANTHER" id="PTHR24300:SF153">
    <property type="entry name" value="CYTOCHROME P450 2G1-LIKE-RELATED"/>
    <property type="match status" value="1"/>
</dbReference>
<feature type="binding site" description="axial binding residue" evidence="13">
    <location>
        <position position="485"/>
    </location>
    <ligand>
        <name>heme</name>
        <dbReference type="ChEBI" id="CHEBI:30413"/>
    </ligand>
    <ligandPart>
        <name>Fe</name>
        <dbReference type="ChEBI" id="CHEBI:18248"/>
    </ligandPart>
</feature>
<dbReference type="PRINTS" id="PR01684">
    <property type="entry name" value="EP450ICYP2A"/>
</dbReference>
<dbReference type="KEGG" id="lcm:102362530"/>
<evidence type="ECO:0000256" key="14">
    <source>
        <dbReference type="RuleBase" id="RU000461"/>
    </source>
</evidence>
<dbReference type="InterPro" id="IPR036396">
    <property type="entry name" value="Cyt_P450_sf"/>
</dbReference>
<dbReference type="GO" id="GO:0005789">
    <property type="term" value="C:endoplasmic reticulum membrane"/>
    <property type="evidence" value="ECO:0007669"/>
    <property type="project" value="UniProtKB-SubCell"/>
</dbReference>
<dbReference type="AlphaFoldDB" id="H3AM34"/>
<evidence type="ECO:0000256" key="11">
    <source>
        <dbReference type="ARBA" id="ARBA00023033"/>
    </source>
</evidence>
<dbReference type="Bgee" id="ENSLACG00000009428">
    <property type="expression patterns" value="Expressed in pelvic fin and 2 other cell types or tissues"/>
</dbReference>
<dbReference type="OMA" id="MINEIFR"/>
<evidence type="ECO:0000256" key="12">
    <source>
        <dbReference type="ARBA" id="ARBA00023136"/>
    </source>
</evidence>
<sequence>MFFFFFFFSFYCTFTTRSIEQLFQPRLLPSLLLLLVFGDNKRLSNFSMTSSGLLSLVLSFLLSFLVLVFFLKKKTTVRLPPGPPALPLLGNILQLDRKAPFKTFIQLSKTYGPVFTVYIGTQPVLVLCGYKAVKEALVDHGEEFSGRGAIPILKRITNGYGLAFSNGERWKQLRRFSLMTLRNFGMGKRDIEERIQEEAQYLVEEFSKTKELPFSPVFRISCAVSNIICSIIFGDRFDYEDKNFLKLMHMINEIFRLMSSGWGQLYNAFPNLMYYLPGPHNKIFENAEKLKSFISERVKMHQDTFAADSCRDYIDSFLLKIHEEKNNPSTEFHLENLVITTINLFIAGTETTSTTLRYGLLILLRYPHIQEKIHQEIDQVIGRNRSPAMEDRMKMPYTEAVLHEIQRFIDIVPMNVPRSVIQDTQFRGYTIPKGTTVFPLLSSALHDPEHFNSAETFNLGHFLDENGRFKKNEAFIPFSTGKRMCLGEGLARMELFLFFTTLLQNFTFKPLVDPEEIDLTPELSGFGNLPRPYEFCAIKH</sequence>
<dbReference type="EMBL" id="AFYH01169323">
    <property type="status" value="NOT_ANNOTATED_CDS"/>
    <property type="molecule type" value="Genomic_DNA"/>
</dbReference>
<dbReference type="FunFam" id="1.10.630.10:FF:000001">
    <property type="entry name" value="Cytochrome P450, family 2"/>
    <property type="match status" value="1"/>
</dbReference>
<dbReference type="SUPFAM" id="SSF48264">
    <property type="entry name" value="Cytochrome P450"/>
    <property type="match status" value="1"/>
</dbReference>
<evidence type="ECO:0000256" key="13">
    <source>
        <dbReference type="PIRSR" id="PIRSR602401-1"/>
    </source>
</evidence>
<reference evidence="16" key="2">
    <citation type="submission" date="2025-08" db="UniProtKB">
        <authorList>
            <consortium name="Ensembl"/>
        </authorList>
    </citation>
    <scope>IDENTIFICATION</scope>
</reference>
<name>H3AM34_LATCH</name>
<dbReference type="GO" id="GO:0005506">
    <property type="term" value="F:iron ion binding"/>
    <property type="evidence" value="ECO:0007669"/>
    <property type="project" value="InterPro"/>
</dbReference>
<dbReference type="HOGENOM" id="CLU_001570_22_3_1"/>
<dbReference type="GO" id="GO:0019373">
    <property type="term" value="P:epoxygenase P450 pathway"/>
    <property type="evidence" value="ECO:0007669"/>
    <property type="project" value="TreeGrafter"/>
</dbReference>
<feature type="transmembrane region" description="Helical" evidence="15">
    <location>
        <begin position="52"/>
        <end position="71"/>
    </location>
</feature>
<dbReference type="InterPro" id="IPR017972">
    <property type="entry name" value="Cyt_P450_CS"/>
</dbReference>
<dbReference type="Ensembl" id="ENSLACT00000010784.1">
    <property type="protein sequence ID" value="ENSLACP00000010705.1"/>
    <property type="gene ID" value="ENSLACG00000009428.1"/>
</dbReference>
<evidence type="ECO:0000256" key="10">
    <source>
        <dbReference type="ARBA" id="ARBA00023004"/>
    </source>
</evidence>
<evidence type="ECO:0000256" key="4">
    <source>
        <dbReference type="ARBA" id="ARBA00010617"/>
    </source>
</evidence>
<dbReference type="OrthoDB" id="1103324at2759"/>
<evidence type="ECO:0000313" key="17">
    <source>
        <dbReference type="Proteomes" id="UP000008672"/>
    </source>
</evidence>
<dbReference type="GO" id="GO:0020037">
    <property type="term" value="F:heme binding"/>
    <property type="evidence" value="ECO:0007669"/>
    <property type="project" value="InterPro"/>
</dbReference>
<comment type="cofactor">
    <cofactor evidence="1 13">
        <name>heme</name>
        <dbReference type="ChEBI" id="CHEBI:30413"/>
    </cofactor>
</comment>
<dbReference type="Proteomes" id="UP000008672">
    <property type="component" value="Unassembled WGS sequence"/>
</dbReference>
<dbReference type="GeneID" id="102362530"/>
<keyword evidence="17" id="KW-1185">Reference proteome</keyword>
<keyword evidence="15" id="KW-1133">Transmembrane helix</keyword>
<dbReference type="GO" id="GO:0016712">
    <property type="term" value="F:oxidoreductase activity, acting on paired donors, with incorporation or reduction of molecular oxygen, reduced flavin or flavoprotein as one donor, and incorporation of one atom of oxygen"/>
    <property type="evidence" value="ECO:0007669"/>
    <property type="project" value="InterPro"/>
</dbReference>
<evidence type="ECO:0000256" key="6">
    <source>
        <dbReference type="ARBA" id="ARBA00022723"/>
    </source>
</evidence>
<gene>
    <name evidence="16" type="primary">LOC102362530</name>
</gene>